<sequence>MLGLEISAGLDCGTQIVLGRLVASVWGILGLKYRFSSSFSRFFSNGLIRVCGRFYAGKPRLADTSLLGAALALEDGEEGRDAVVQPRAALGQALVEHARPSEPVGVQIEFLSLAAAYHTIWASPMVSLGPRMAVQR</sequence>
<dbReference type="AlphaFoldDB" id="A0A4P7N8H8"/>
<accession>A0A4P7N8H8</accession>
<evidence type="ECO:0000313" key="1">
    <source>
        <dbReference type="EMBL" id="QBZ58978.1"/>
    </source>
</evidence>
<name>A0A4P7N8H8_PYROR</name>
<reference evidence="1 2" key="1">
    <citation type="journal article" date="2019" name="Mol. Biol. Evol.">
        <title>Blast fungal genomes show frequent chromosomal changes, gene gains and losses, and effector gene turnover.</title>
        <authorList>
            <person name="Gomez Luciano L.B."/>
            <person name="Jason Tsai I."/>
            <person name="Chuma I."/>
            <person name="Tosa Y."/>
            <person name="Chen Y.H."/>
            <person name="Li J.Y."/>
            <person name="Li M.Y."/>
            <person name="Jade Lu M.Y."/>
            <person name="Nakayashiki H."/>
            <person name="Li W.H."/>
        </authorList>
    </citation>
    <scope>NUCLEOTIDE SEQUENCE [LARGE SCALE GENOMIC DNA]</scope>
    <source>
        <strain evidence="1">MZ5-1-6</strain>
    </source>
</reference>
<proteinExistence type="predicted"/>
<gene>
    <name evidence="1" type="ORF">PoMZ_03938</name>
</gene>
<protein>
    <submittedName>
        <fullName evidence="1">Uncharacterized protein</fullName>
    </submittedName>
</protein>
<organism evidence="1 2">
    <name type="scientific">Pyricularia oryzae</name>
    <name type="common">Rice blast fungus</name>
    <name type="synonym">Magnaporthe oryzae</name>
    <dbReference type="NCBI Taxonomy" id="318829"/>
    <lineage>
        <taxon>Eukaryota</taxon>
        <taxon>Fungi</taxon>
        <taxon>Dikarya</taxon>
        <taxon>Ascomycota</taxon>
        <taxon>Pezizomycotina</taxon>
        <taxon>Sordariomycetes</taxon>
        <taxon>Sordariomycetidae</taxon>
        <taxon>Magnaporthales</taxon>
        <taxon>Pyriculariaceae</taxon>
        <taxon>Pyricularia</taxon>
    </lineage>
</organism>
<dbReference type="EMBL" id="CP034206">
    <property type="protein sequence ID" value="QBZ58978.1"/>
    <property type="molecule type" value="Genomic_DNA"/>
</dbReference>
<evidence type="ECO:0000313" key="2">
    <source>
        <dbReference type="Proteomes" id="UP000294847"/>
    </source>
</evidence>
<dbReference type="Proteomes" id="UP000294847">
    <property type="component" value="Chromosome 3"/>
</dbReference>